<protein>
    <submittedName>
        <fullName evidence="3">Uncharacterized protein</fullName>
    </submittedName>
</protein>
<dbReference type="WBParaSite" id="Pan_g17710.t1">
    <property type="protein sequence ID" value="Pan_g17710.t1"/>
    <property type="gene ID" value="Pan_g17710"/>
</dbReference>
<evidence type="ECO:0000256" key="1">
    <source>
        <dbReference type="SAM" id="SignalP"/>
    </source>
</evidence>
<proteinExistence type="predicted"/>
<dbReference type="Proteomes" id="UP000492821">
    <property type="component" value="Unassembled WGS sequence"/>
</dbReference>
<keyword evidence="1" id="KW-0732">Signal</keyword>
<sequence length="240" mass="27005">MSSKFVLIVTLFVIAEAIAGHWRDPLIQLIEDEVLPLTGNDASSGDSYNCDLVHMNAQQYNFNQALNLTASLIWKDALTLDNAVLTLLATSIDDYVAICNNRKNFFNSLGATYSDCTNPLFLMSQLDPDTNITQAYVYASMWNELDFFCNGGFEIGVQSFHDIWAVFSTPAYQTCAAVYITNVTKNPADFCNIVQTYAYCVQEAYINEAQIRQNGWWLCEGIRHGYAESCHNFRCNILTT</sequence>
<evidence type="ECO:0000313" key="3">
    <source>
        <dbReference type="WBParaSite" id="Pan_g17710.t1"/>
    </source>
</evidence>
<organism evidence="2 3">
    <name type="scientific">Panagrellus redivivus</name>
    <name type="common">Microworm</name>
    <dbReference type="NCBI Taxonomy" id="6233"/>
    <lineage>
        <taxon>Eukaryota</taxon>
        <taxon>Metazoa</taxon>
        <taxon>Ecdysozoa</taxon>
        <taxon>Nematoda</taxon>
        <taxon>Chromadorea</taxon>
        <taxon>Rhabditida</taxon>
        <taxon>Tylenchina</taxon>
        <taxon>Panagrolaimomorpha</taxon>
        <taxon>Panagrolaimoidea</taxon>
        <taxon>Panagrolaimidae</taxon>
        <taxon>Panagrellus</taxon>
    </lineage>
</organism>
<name>A0A7E4V907_PANRE</name>
<accession>A0A7E4V907</accession>
<feature type="signal peptide" evidence="1">
    <location>
        <begin position="1"/>
        <end position="19"/>
    </location>
</feature>
<keyword evidence="2" id="KW-1185">Reference proteome</keyword>
<feature type="chain" id="PRO_5029007945" evidence="1">
    <location>
        <begin position="20"/>
        <end position="240"/>
    </location>
</feature>
<dbReference type="PANTHER" id="PTHR34311">
    <property type="entry name" value="PROTEIN CBG21698-RELATED"/>
    <property type="match status" value="1"/>
</dbReference>
<dbReference type="AlphaFoldDB" id="A0A7E4V907"/>
<reference evidence="2" key="1">
    <citation type="journal article" date="2013" name="Genetics">
        <title>The draft genome and transcriptome of Panagrellus redivivus are shaped by the harsh demands of a free-living lifestyle.</title>
        <authorList>
            <person name="Srinivasan J."/>
            <person name="Dillman A.R."/>
            <person name="Macchietto M.G."/>
            <person name="Heikkinen L."/>
            <person name="Lakso M."/>
            <person name="Fracchia K.M."/>
            <person name="Antoshechkin I."/>
            <person name="Mortazavi A."/>
            <person name="Wong G."/>
            <person name="Sternberg P.W."/>
        </authorList>
    </citation>
    <scope>NUCLEOTIDE SEQUENCE [LARGE SCALE GENOMIC DNA]</scope>
    <source>
        <strain evidence="2">MT8872</strain>
    </source>
</reference>
<reference evidence="3" key="2">
    <citation type="submission" date="2020-10" db="UniProtKB">
        <authorList>
            <consortium name="WormBaseParasite"/>
        </authorList>
    </citation>
    <scope>IDENTIFICATION</scope>
</reference>
<evidence type="ECO:0000313" key="2">
    <source>
        <dbReference type="Proteomes" id="UP000492821"/>
    </source>
</evidence>